<gene>
    <name evidence="1" type="ORF">SMD44_00021</name>
</gene>
<dbReference type="EMBL" id="CP021748">
    <property type="protein sequence ID" value="ARX80623.1"/>
    <property type="molecule type" value="Genomic_DNA"/>
</dbReference>
<dbReference type="Proteomes" id="UP000195880">
    <property type="component" value="Chromosome"/>
</dbReference>
<evidence type="ECO:0000313" key="2">
    <source>
        <dbReference type="Proteomes" id="UP000195880"/>
    </source>
</evidence>
<reference evidence="1 2" key="1">
    <citation type="submission" date="2017-05" db="EMBL/GenBank/DDBJ databases">
        <title>Streptomyces alboflavus Genome sequencing and assembly.</title>
        <authorList>
            <person name="Wang Y."/>
            <person name="Du B."/>
            <person name="Ding Y."/>
            <person name="Liu H."/>
            <person name="Hou Q."/>
            <person name="Liu K."/>
            <person name="Wang C."/>
            <person name="Yao L."/>
        </authorList>
    </citation>
    <scope>NUCLEOTIDE SEQUENCE [LARGE SCALE GENOMIC DNA]</scope>
    <source>
        <strain evidence="1 2">MDJK44</strain>
    </source>
</reference>
<sequence>MLRETLMLGTRAALWCEIRPLDTDLVPLAARHLHPLWQQAAATQLRRLDGRFARGRLRRWALLTHHAHRIRSTAPAACHEWIEQLTARMEDDGSIG</sequence>
<keyword evidence="2" id="KW-1185">Reference proteome</keyword>
<accession>A0A1Z1W2J0</accession>
<proteinExistence type="predicted"/>
<dbReference type="OrthoDB" id="4180634at2"/>
<name>A0A1Z1W2J0_9ACTN</name>
<dbReference type="AlphaFoldDB" id="A0A1Z1W2J0"/>
<protein>
    <submittedName>
        <fullName evidence="1">Uncharacterized protein</fullName>
    </submittedName>
</protein>
<dbReference type="KEGG" id="salf:SMD44_00021"/>
<evidence type="ECO:0000313" key="1">
    <source>
        <dbReference type="EMBL" id="ARX80623.1"/>
    </source>
</evidence>
<dbReference type="RefSeq" id="WP_087882372.1">
    <property type="nucleotide sequence ID" value="NZ_CP021748.1"/>
</dbReference>
<organism evidence="1 2">
    <name type="scientific">Streptomyces alboflavus</name>
    <dbReference type="NCBI Taxonomy" id="67267"/>
    <lineage>
        <taxon>Bacteria</taxon>
        <taxon>Bacillati</taxon>
        <taxon>Actinomycetota</taxon>
        <taxon>Actinomycetes</taxon>
        <taxon>Kitasatosporales</taxon>
        <taxon>Streptomycetaceae</taxon>
        <taxon>Streptomyces</taxon>
    </lineage>
</organism>